<gene>
    <name evidence="1" type="ORF">TNIN_353271</name>
</gene>
<sequence>MYTHCRRFGNLLPPSGNAFETPLNRYPQSRVFRLENYFQVSLVTKYMQKGSSRLCIEKRALLDIEDKCLRLYPEAAAFSKQDLLMHT</sequence>
<reference evidence="1" key="1">
    <citation type="submission" date="2020-08" db="EMBL/GenBank/DDBJ databases">
        <title>Multicomponent nature underlies the extraordinary mechanical properties of spider dragline silk.</title>
        <authorList>
            <person name="Kono N."/>
            <person name="Nakamura H."/>
            <person name="Mori M."/>
            <person name="Yoshida Y."/>
            <person name="Ohtoshi R."/>
            <person name="Malay A.D."/>
            <person name="Moran D.A.P."/>
            <person name="Tomita M."/>
            <person name="Numata K."/>
            <person name="Arakawa K."/>
        </authorList>
    </citation>
    <scope>NUCLEOTIDE SEQUENCE</scope>
</reference>
<proteinExistence type="predicted"/>
<comment type="caution">
    <text evidence="1">The sequence shown here is derived from an EMBL/GenBank/DDBJ whole genome shotgun (WGS) entry which is preliminary data.</text>
</comment>
<accession>A0A8X7BY60</accession>
<evidence type="ECO:0000313" key="2">
    <source>
        <dbReference type="Proteomes" id="UP000886998"/>
    </source>
</evidence>
<dbReference type="AlphaFoldDB" id="A0A8X7BY60"/>
<evidence type="ECO:0000313" key="1">
    <source>
        <dbReference type="EMBL" id="GFY46952.1"/>
    </source>
</evidence>
<dbReference type="Proteomes" id="UP000886998">
    <property type="component" value="Unassembled WGS sequence"/>
</dbReference>
<protein>
    <submittedName>
        <fullName evidence="1">Uncharacterized protein</fullName>
    </submittedName>
</protein>
<organism evidence="1 2">
    <name type="scientific">Trichonephila inaurata madagascariensis</name>
    <dbReference type="NCBI Taxonomy" id="2747483"/>
    <lineage>
        <taxon>Eukaryota</taxon>
        <taxon>Metazoa</taxon>
        <taxon>Ecdysozoa</taxon>
        <taxon>Arthropoda</taxon>
        <taxon>Chelicerata</taxon>
        <taxon>Arachnida</taxon>
        <taxon>Araneae</taxon>
        <taxon>Araneomorphae</taxon>
        <taxon>Entelegynae</taxon>
        <taxon>Araneoidea</taxon>
        <taxon>Nephilidae</taxon>
        <taxon>Trichonephila</taxon>
        <taxon>Trichonephila inaurata</taxon>
    </lineage>
</organism>
<dbReference type="EMBL" id="BMAV01005687">
    <property type="protein sequence ID" value="GFY46952.1"/>
    <property type="molecule type" value="Genomic_DNA"/>
</dbReference>
<name>A0A8X7BY60_9ARAC</name>
<keyword evidence="2" id="KW-1185">Reference proteome</keyword>